<reference evidence="1" key="1">
    <citation type="submission" date="2021-06" db="EMBL/GenBank/DDBJ databases">
        <title>Collection of gut derived symbiotic bacterial strains cultured from healthy donors.</title>
        <authorList>
            <person name="Lin H."/>
            <person name="Littmann E."/>
            <person name="Pamer E.G."/>
        </authorList>
    </citation>
    <scope>NUCLEOTIDE SEQUENCE</scope>
    <source>
        <strain evidence="1">MSK.21.60</strain>
    </source>
</reference>
<gene>
    <name evidence="1" type="ORF">KSW80_11550</name>
</gene>
<proteinExistence type="predicted"/>
<evidence type="ECO:0000313" key="2">
    <source>
        <dbReference type="Proteomes" id="UP001196316"/>
    </source>
</evidence>
<comment type="caution">
    <text evidence="1">The sequence shown here is derived from an EMBL/GenBank/DDBJ whole genome shotgun (WGS) entry which is preliminary data.</text>
</comment>
<organism evidence="1 2">
    <name type="scientific">Segatella copri</name>
    <dbReference type="NCBI Taxonomy" id="165179"/>
    <lineage>
        <taxon>Bacteria</taxon>
        <taxon>Pseudomonadati</taxon>
        <taxon>Bacteroidota</taxon>
        <taxon>Bacteroidia</taxon>
        <taxon>Bacteroidales</taxon>
        <taxon>Prevotellaceae</taxon>
        <taxon>Segatella</taxon>
    </lineage>
</organism>
<protein>
    <submittedName>
        <fullName evidence="1">Uncharacterized protein</fullName>
    </submittedName>
</protein>
<dbReference type="EMBL" id="JAHOEP010000034">
    <property type="protein sequence ID" value="MBV3409030.1"/>
    <property type="molecule type" value="Genomic_DNA"/>
</dbReference>
<name>A0AAW4NHE2_9BACT</name>
<sequence>MSYFSNHGEEYTFNSVDDIEHIKLEIHANLKSEYVTTPHEYFNEFRFKLYCVAMKMAISFYWILQHRISAPIVIDDVFNANDFENSIKLEQFAYFMKKAYNEHVLLKGFDRSLQLIMMTHDDLVLQSFKRGYTGLNYADIGTMKIDQFPLVTGRLYRLEEIDEIYKDSKEAEMLKKKNSYKSIYQNV</sequence>
<dbReference type="RefSeq" id="WP_217326945.1">
    <property type="nucleotide sequence ID" value="NZ_JAHOEK010000034.1"/>
</dbReference>
<accession>A0AAW4NHE2</accession>
<evidence type="ECO:0000313" key="1">
    <source>
        <dbReference type="EMBL" id="MBV3409030.1"/>
    </source>
</evidence>
<dbReference type="AlphaFoldDB" id="A0AAW4NHE2"/>
<dbReference type="Proteomes" id="UP001196316">
    <property type="component" value="Unassembled WGS sequence"/>
</dbReference>